<keyword evidence="2" id="KW-1185">Reference proteome</keyword>
<comment type="caution">
    <text evidence="1">The sequence shown here is derived from an EMBL/GenBank/DDBJ whole genome shotgun (WGS) entry which is preliminary data.</text>
</comment>
<dbReference type="AlphaFoldDB" id="A0A841PQK5"/>
<organism evidence="1 2">
    <name type="scientific">Geomicrobium halophilum</name>
    <dbReference type="NCBI Taxonomy" id="549000"/>
    <lineage>
        <taxon>Bacteria</taxon>
        <taxon>Bacillati</taxon>
        <taxon>Bacillota</taxon>
        <taxon>Bacilli</taxon>
        <taxon>Bacillales</taxon>
        <taxon>Geomicrobium</taxon>
    </lineage>
</organism>
<sequence length="65" mass="7672">MGQEDSFEYRASTTKAVPSHDGIVGYFSRIWFYTWGVQQEDEELRPLFFTDFLNIPCYGIVEFHV</sequence>
<proteinExistence type="predicted"/>
<reference evidence="1 2" key="1">
    <citation type="submission" date="2020-08" db="EMBL/GenBank/DDBJ databases">
        <title>Genomic Encyclopedia of Type Strains, Phase IV (KMG-IV): sequencing the most valuable type-strain genomes for metagenomic binning, comparative biology and taxonomic classification.</title>
        <authorList>
            <person name="Goeker M."/>
        </authorList>
    </citation>
    <scope>NUCLEOTIDE SEQUENCE [LARGE SCALE GENOMIC DNA]</scope>
    <source>
        <strain evidence="1 2">DSM 21769</strain>
    </source>
</reference>
<dbReference type="EMBL" id="JACHHJ010000004">
    <property type="protein sequence ID" value="MBB6451029.1"/>
    <property type="molecule type" value="Genomic_DNA"/>
</dbReference>
<dbReference type="Proteomes" id="UP000568839">
    <property type="component" value="Unassembled WGS sequence"/>
</dbReference>
<accession>A0A841PQK5</accession>
<name>A0A841PQK5_9BACL</name>
<gene>
    <name evidence="1" type="ORF">HNR44_003019</name>
</gene>
<evidence type="ECO:0000313" key="1">
    <source>
        <dbReference type="EMBL" id="MBB6451029.1"/>
    </source>
</evidence>
<evidence type="ECO:0000313" key="2">
    <source>
        <dbReference type="Proteomes" id="UP000568839"/>
    </source>
</evidence>
<protein>
    <submittedName>
        <fullName evidence="1">Uncharacterized protein</fullName>
    </submittedName>
</protein>